<dbReference type="EMBL" id="PUJY01000023">
    <property type="protein sequence ID" value="TDB54194.1"/>
    <property type="molecule type" value="Genomic_DNA"/>
</dbReference>
<name>A0A4R4JIT1_9GAMM</name>
<comment type="caution">
    <text evidence="1">The sequence shown here is derived from an EMBL/GenBank/DDBJ whole genome shotgun (WGS) entry which is preliminary data.</text>
</comment>
<dbReference type="AlphaFoldDB" id="A0A4R4JIT1"/>
<sequence length="117" mass="13555">MRAEHTRSIQTISHSTEIINSFFDEASQKMFSVRRLSCRVDVKRQLFIVTIENADNPSKFQVIPYAELTVCKGKVRYLVNPVYQYPDLEDRLPSINTSIEKTVCDFIQKYSPVVMCS</sequence>
<evidence type="ECO:0000313" key="2">
    <source>
        <dbReference type="Proteomes" id="UP000295598"/>
    </source>
</evidence>
<reference evidence="1 2" key="1">
    <citation type="journal article" date="2019" name="Int. J. Syst. Evol. Microbiol.">
        <title>Photorhabdus khanii subsp. guanajuatensis subsp. nov., isolated from Heterorhabditis atacamensis, and Photorhabdus luminescens subsp. mexicana subsp. nov., isolated from Heterorhabditis mexicana entomopathogenic nematodes.</title>
        <authorList>
            <person name="Machado R.A.R."/>
            <person name="Bruno P."/>
            <person name="Arce C.C.M."/>
            <person name="Liechti N."/>
            <person name="Kohler A."/>
            <person name="Bernal J."/>
            <person name="Bruggmann R."/>
            <person name="Turlings T.C.J."/>
        </authorList>
    </citation>
    <scope>NUCLEOTIDE SEQUENCE [LARGE SCALE GENOMIC DNA]</scope>
    <source>
        <strain evidence="1 2">MEX20-17</strain>
    </source>
</reference>
<accession>A0A4R4JIT1</accession>
<dbReference type="Proteomes" id="UP000295598">
    <property type="component" value="Unassembled WGS sequence"/>
</dbReference>
<protein>
    <submittedName>
        <fullName evidence="1">Uncharacterized protein</fullName>
    </submittedName>
</protein>
<gene>
    <name evidence="1" type="ORF">C5467_14115</name>
</gene>
<organism evidence="1 2">
    <name type="scientific">Photorhabdus khanii subsp. guanajuatensis</name>
    <dbReference type="NCBI Taxonomy" id="2100166"/>
    <lineage>
        <taxon>Bacteria</taxon>
        <taxon>Pseudomonadati</taxon>
        <taxon>Pseudomonadota</taxon>
        <taxon>Gammaproteobacteria</taxon>
        <taxon>Enterobacterales</taxon>
        <taxon>Morganellaceae</taxon>
        <taxon>Photorhabdus</taxon>
    </lineage>
</organism>
<dbReference type="RefSeq" id="WP_132354966.1">
    <property type="nucleotide sequence ID" value="NZ_CAWOJO010000023.1"/>
</dbReference>
<evidence type="ECO:0000313" key="1">
    <source>
        <dbReference type="EMBL" id="TDB54194.1"/>
    </source>
</evidence>
<proteinExistence type="predicted"/>